<evidence type="ECO:0000256" key="5">
    <source>
        <dbReference type="ARBA" id="ARBA00022695"/>
    </source>
</evidence>
<evidence type="ECO:0000259" key="11">
    <source>
        <dbReference type="Pfam" id="PF01467"/>
    </source>
</evidence>
<dbReference type="CDD" id="cd02165">
    <property type="entry name" value="NMNAT"/>
    <property type="match status" value="1"/>
</dbReference>
<dbReference type="AlphaFoldDB" id="A0A1S8N5X6"/>
<dbReference type="NCBIfam" id="TIGR00482">
    <property type="entry name" value="nicotinate (nicotinamide) nucleotide adenylyltransferase"/>
    <property type="match status" value="1"/>
</dbReference>
<evidence type="ECO:0000256" key="10">
    <source>
        <dbReference type="HAMAP-Rule" id="MF_00244"/>
    </source>
</evidence>
<dbReference type="NCBIfam" id="NF000840">
    <property type="entry name" value="PRK00071.1-3"/>
    <property type="match status" value="1"/>
</dbReference>
<protein>
    <recommendedName>
        <fullName evidence="10">Probable nicotinate-nucleotide adenylyltransferase</fullName>
        <ecNumber evidence="10">2.7.7.18</ecNumber>
    </recommendedName>
    <alternativeName>
        <fullName evidence="10">Deamido-NAD(+) diphosphorylase</fullName>
    </alternativeName>
    <alternativeName>
        <fullName evidence="10">Deamido-NAD(+) pyrophosphorylase</fullName>
    </alternativeName>
    <alternativeName>
        <fullName evidence="10">Nicotinate mononucleotide adenylyltransferase</fullName>
        <shortName evidence="10">NaMN adenylyltransferase</shortName>
    </alternativeName>
</protein>
<comment type="catalytic activity">
    <reaction evidence="9 10">
        <text>nicotinate beta-D-ribonucleotide + ATP + H(+) = deamido-NAD(+) + diphosphate</text>
        <dbReference type="Rhea" id="RHEA:22860"/>
        <dbReference type="ChEBI" id="CHEBI:15378"/>
        <dbReference type="ChEBI" id="CHEBI:30616"/>
        <dbReference type="ChEBI" id="CHEBI:33019"/>
        <dbReference type="ChEBI" id="CHEBI:57502"/>
        <dbReference type="ChEBI" id="CHEBI:58437"/>
        <dbReference type="EC" id="2.7.7.18"/>
    </reaction>
</comment>
<dbReference type="InterPro" id="IPR014729">
    <property type="entry name" value="Rossmann-like_a/b/a_fold"/>
</dbReference>
<evidence type="ECO:0000313" key="12">
    <source>
        <dbReference type="EMBL" id="OOM11864.1"/>
    </source>
</evidence>
<evidence type="ECO:0000256" key="9">
    <source>
        <dbReference type="ARBA" id="ARBA00048721"/>
    </source>
</evidence>
<comment type="function">
    <text evidence="1 10">Catalyzes the reversible adenylation of nicotinate mononucleotide (NaMN) to nicotinic acid adenine dinucleotide (NaAD).</text>
</comment>
<dbReference type="InterPro" id="IPR004821">
    <property type="entry name" value="Cyt_trans-like"/>
</dbReference>
<keyword evidence="5 10" id="KW-0548">Nucleotidyltransferase</keyword>
<dbReference type="Proteomes" id="UP000191154">
    <property type="component" value="Unassembled WGS sequence"/>
</dbReference>
<comment type="pathway">
    <text evidence="2 10">Cofactor biosynthesis; NAD(+) biosynthesis; deamido-NAD(+) from nicotinate D-ribonucleotide: step 1/1.</text>
</comment>
<proteinExistence type="inferred from homology"/>
<dbReference type="EC" id="2.7.7.18" evidence="10"/>
<keyword evidence="3 10" id="KW-0662">Pyridine nucleotide biosynthesis</keyword>
<dbReference type="PANTHER" id="PTHR39321">
    <property type="entry name" value="NICOTINATE-NUCLEOTIDE ADENYLYLTRANSFERASE-RELATED"/>
    <property type="match status" value="1"/>
</dbReference>
<organism evidence="12 13">
    <name type="scientific">Clostridium saccharobutylicum</name>
    <dbReference type="NCBI Taxonomy" id="169679"/>
    <lineage>
        <taxon>Bacteria</taxon>
        <taxon>Bacillati</taxon>
        <taxon>Bacillota</taxon>
        <taxon>Clostridia</taxon>
        <taxon>Eubacteriales</taxon>
        <taxon>Clostridiaceae</taxon>
        <taxon>Clostridium</taxon>
    </lineage>
</organism>
<evidence type="ECO:0000256" key="2">
    <source>
        <dbReference type="ARBA" id="ARBA00005019"/>
    </source>
</evidence>
<comment type="similarity">
    <text evidence="10">Belongs to the NadD family.</text>
</comment>
<feature type="domain" description="Cytidyltransferase-like" evidence="11">
    <location>
        <begin position="6"/>
        <end position="174"/>
    </location>
</feature>
<dbReference type="SUPFAM" id="SSF52374">
    <property type="entry name" value="Nucleotidylyl transferase"/>
    <property type="match status" value="1"/>
</dbReference>
<evidence type="ECO:0000256" key="4">
    <source>
        <dbReference type="ARBA" id="ARBA00022679"/>
    </source>
</evidence>
<dbReference type="InterPro" id="IPR005248">
    <property type="entry name" value="NadD/NMNAT"/>
</dbReference>
<comment type="caution">
    <text evidence="12">The sequence shown here is derived from an EMBL/GenBank/DDBJ whole genome shotgun (WGS) entry which is preliminary data.</text>
</comment>
<name>A0A1S8N5X6_CLOSA</name>
<evidence type="ECO:0000256" key="7">
    <source>
        <dbReference type="ARBA" id="ARBA00022840"/>
    </source>
</evidence>
<dbReference type="UniPathway" id="UPA00253">
    <property type="reaction ID" value="UER00332"/>
</dbReference>
<dbReference type="GO" id="GO:0004515">
    <property type="term" value="F:nicotinate-nucleotide adenylyltransferase activity"/>
    <property type="evidence" value="ECO:0007669"/>
    <property type="project" value="UniProtKB-UniRule"/>
</dbReference>
<evidence type="ECO:0000313" key="13">
    <source>
        <dbReference type="Proteomes" id="UP000191154"/>
    </source>
</evidence>
<dbReference type="GO" id="GO:0009435">
    <property type="term" value="P:NAD+ biosynthetic process"/>
    <property type="evidence" value="ECO:0007669"/>
    <property type="project" value="UniProtKB-UniRule"/>
</dbReference>
<keyword evidence="7 10" id="KW-0067">ATP-binding</keyword>
<evidence type="ECO:0000256" key="6">
    <source>
        <dbReference type="ARBA" id="ARBA00022741"/>
    </source>
</evidence>
<dbReference type="EMBL" id="LZYZ01000004">
    <property type="protein sequence ID" value="OOM11864.1"/>
    <property type="molecule type" value="Genomic_DNA"/>
</dbReference>
<keyword evidence="8 10" id="KW-0520">NAD</keyword>
<dbReference type="STRING" id="169679.CSACC_06440"/>
<dbReference type="NCBIfam" id="TIGR00125">
    <property type="entry name" value="cyt_tran_rel"/>
    <property type="match status" value="1"/>
</dbReference>
<evidence type="ECO:0000256" key="8">
    <source>
        <dbReference type="ARBA" id="ARBA00023027"/>
    </source>
</evidence>
<reference evidence="12 13" key="1">
    <citation type="submission" date="2016-05" db="EMBL/GenBank/DDBJ databases">
        <title>Microbial solvent formation.</title>
        <authorList>
            <person name="Poehlein A."/>
            <person name="Montoya Solano J.D."/>
            <person name="Flitsch S."/>
            <person name="Krabben P."/>
            <person name="Duerre P."/>
            <person name="Daniel R."/>
        </authorList>
    </citation>
    <scope>NUCLEOTIDE SEQUENCE [LARGE SCALE GENOMIC DNA]</scope>
    <source>
        <strain evidence="12 13">L1-8</strain>
    </source>
</reference>
<accession>A0A1S8N5X6</accession>
<keyword evidence="6 10" id="KW-0547">Nucleotide-binding</keyword>
<dbReference type="HAMAP" id="MF_00244">
    <property type="entry name" value="NaMN_adenylyltr"/>
    <property type="match status" value="1"/>
</dbReference>
<dbReference type="Gene3D" id="3.40.50.620">
    <property type="entry name" value="HUPs"/>
    <property type="match status" value="1"/>
</dbReference>
<gene>
    <name evidence="10 12" type="primary">nadD</name>
    <name evidence="12" type="ORF">CLOSAC_22910</name>
</gene>
<dbReference type="Pfam" id="PF01467">
    <property type="entry name" value="CTP_transf_like"/>
    <property type="match status" value="1"/>
</dbReference>
<dbReference type="PANTHER" id="PTHR39321:SF3">
    <property type="entry name" value="PHOSPHOPANTETHEINE ADENYLYLTRANSFERASE"/>
    <property type="match status" value="1"/>
</dbReference>
<keyword evidence="4 10" id="KW-0808">Transferase</keyword>
<sequence length="205" mass="23976">MKRYGIIGGTFDPIHYAHLYIAYEAKVQLNLDEVVFMPTGKQPLKTESTVTDSALRYDMVKIAIEPFEEFSISSYEIEKKGLSFTYETLEYLKENDESKQLFFITGADCLMDIEKWKEISKIFSLCTLVVFFRGGFNKEELRVQKKRIENKYNANIIILELKELEISSTDIRSRIRDGKRVDFFIPPKVNNFIINHKLYLGTIKK</sequence>
<dbReference type="GO" id="GO:0005524">
    <property type="term" value="F:ATP binding"/>
    <property type="evidence" value="ECO:0007669"/>
    <property type="project" value="UniProtKB-KW"/>
</dbReference>
<evidence type="ECO:0000256" key="3">
    <source>
        <dbReference type="ARBA" id="ARBA00022642"/>
    </source>
</evidence>
<dbReference type="RefSeq" id="WP_077865543.1">
    <property type="nucleotide sequence ID" value="NZ_LZYZ01000004.1"/>
</dbReference>
<evidence type="ECO:0000256" key="1">
    <source>
        <dbReference type="ARBA" id="ARBA00002324"/>
    </source>
</evidence>